<gene>
    <name evidence="8" type="ORF">C498_06620</name>
</gene>
<evidence type="ECO:0000256" key="5">
    <source>
        <dbReference type="ARBA" id="ARBA00022747"/>
    </source>
</evidence>
<keyword evidence="2" id="KW-0489">Methyltransferase</keyword>
<dbReference type="PANTHER" id="PTHR42933">
    <property type="entry name" value="SLR6095 PROTEIN"/>
    <property type="match status" value="1"/>
</dbReference>
<evidence type="ECO:0000256" key="6">
    <source>
        <dbReference type="ARBA" id="ARBA00047942"/>
    </source>
</evidence>
<comment type="caution">
    <text evidence="8">The sequence shown here is derived from an EMBL/GenBank/DDBJ whole genome shotgun (WGS) entry which is preliminary data.</text>
</comment>
<dbReference type="AlphaFoldDB" id="L9VA97"/>
<protein>
    <recommendedName>
        <fullName evidence="1">site-specific DNA-methyltransferase (adenine-specific)</fullName>
        <ecNumber evidence="1">2.1.1.72</ecNumber>
    </recommendedName>
</protein>
<dbReference type="Gene3D" id="3.40.50.150">
    <property type="entry name" value="Vaccinia Virus protein VP39"/>
    <property type="match status" value="1"/>
</dbReference>
<dbReference type="GO" id="GO:0003677">
    <property type="term" value="F:DNA binding"/>
    <property type="evidence" value="ECO:0007669"/>
    <property type="project" value="InterPro"/>
</dbReference>
<evidence type="ECO:0000259" key="7">
    <source>
        <dbReference type="Pfam" id="PF02384"/>
    </source>
</evidence>
<dbReference type="EC" id="2.1.1.72" evidence="1"/>
<dbReference type="InterPro" id="IPR029063">
    <property type="entry name" value="SAM-dependent_MTases_sf"/>
</dbReference>
<evidence type="ECO:0000256" key="4">
    <source>
        <dbReference type="ARBA" id="ARBA00022691"/>
    </source>
</evidence>
<keyword evidence="3" id="KW-0808">Transferase</keyword>
<dbReference type="EMBL" id="AOHU01000042">
    <property type="protein sequence ID" value="ELY33293.1"/>
    <property type="molecule type" value="Genomic_DNA"/>
</dbReference>
<organism evidence="8 9">
    <name type="scientific">Haloferax volcanii (strain ATCC 29605 / DSM 3757 / JCM 8879 / NBRC 14742 / NCIMB 2012 / VKM B-1768 / DS2)</name>
    <name type="common">Halobacterium volcanii</name>
    <dbReference type="NCBI Taxonomy" id="309800"/>
    <lineage>
        <taxon>Archaea</taxon>
        <taxon>Methanobacteriati</taxon>
        <taxon>Methanobacteriota</taxon>
        <taxon>Stenosarchaea group</taxon>
        <taxon>Halobacteria</taxon>
        <taxon>Halobacteriales</taxon>
        <taxon>Haloferacaceae</taxon>
        <taxon>Haloferax</taxon>
    </lineage>
</organism>
<keyword evidence="5" id="KW-0680">Restriction system</keyword>
<dbReference type="GO" id="GO:0009007">
    <property type="term" value="F:site-specific DNA-methyltransferase (adenine-specific) activity"/>
    <property type="evidence" value="ECO:0007669"/>
    <property type="project" value="UniProtKB-EC"/>
</dbReference>
<dbReference type="GO" id="GO:0032259">
    <property type="term" value="P:methylation"/>
    <property type="evidence" value="ECO:0007669"/>
    <property type="project" value="UniProtKB-KW"/>
</dbReference>
<reference evidence="9" key="1">
    <citation type="submission" date="2012-11" db="EMBL/GenBank/DDBJ databases">
        <authorList>
            <person name="Becker E.A."/>
            <person name="Seitzer P."/>
            <person name="Tritt A."/>
            <person name="Larsen D."/>
            <person name="Yao A."/>
            <person name="Wu D."/>
            <person name="Darling A."/>
            <person name="Eisen J.A."/>
            <person name="Facciotti M.T."/>
        </authorList>
    </citation>
    <scope>NUCLEOTIDE SEQUENCE [LARGE SCALE GENOMIC DNA]</scope>
    <source>
        <strain evidence="9">ATCC 29605 / DSM 3757 / JCM 8879 / NBRC 14742 / NCIMB 2012 / VKM B-1768 / DS2</strain>
    </source>
</reference>
<keyword evidence="4" id="KW-0949">S-adenosyl-L-methionine</keyword>
<proteinExistence type="predicted"/>
<feature type="domain" description="DNA methylase adenine-specific" evidence="7">
    <location>
        <begin position="4"/>
        <end position="148"/>
    </location>
</feature>
<dbReference type="PANTHER" id="PTHR42933:SF4">
    <property type="entry name" value="TYPE I RESTRICTION ENZYME ECOKI METHYLASE SUBUNIT"/>
    <property type="match status" value="1"/>
</dbReference>
<dbReference type="PATRIC" id="fig|309800.29.peg.1290"/>
<evidence type="ECO:0000313" key="9">
    <source>
        <dbReference type="Proteomes" id="UP000011532"/>
    </source>
</evidence>
<accession>L9VA97</accession>
<name>L9VA97_HALVD</name>
<dbReference type="GO" id="GO:0008170">
    <property type="term" value="F:N-methyltransferase activity"/>
    <property type="evidence" value="ECO:0007669"/>
    <property type="project" value="InterPro"/>
</dbReference>
<dbReference type="Pfam" id="PF02384">
    <property type="entry name" value="N6_Mtase"/>
    <property type="match status" value="1"/>
</dbReference>
<sequence length="185" mass="21502">MVDTRSPELNFVQHNMSLLKQGGECGMVVPDGTLFQSGAAQRIRENLFEDFNVHTVLVLPIGAFQPYTNVATNVIFFEKGDSTEKVWFYDLRTEMEKIKKSNPLTEEHFEDFLENFDSREESEHYFSVSIEEIEENEHTLSYKQYKEFDDGDEVAPPEELLTELQSLQDTVRENTEAIMDELEDE</sequence>
<evidence type="ECO:0000313" key="8">
    <source>
        <dbReference type="EMBL" id="ELY33293.1"/>
    </source>
</evidence>
<dbReference type="SUPFAM" id="SSF53335">
    <property type="entry name" value="S-adenosyl-L-methionine-dependent methyltransferases"/>
    <property type="match status" value="1"/>
</dbReference>
<dbReference type="InterPro" id="IPR051537">
    <property type="entry name" value="DNA_Adenine_Mtase"/>
</dbReference>
<evidence type="ECO:0000256" key="1">
    <source>
        <dbReference type="ARBA" id="ARBA00011900"/>
    </source>
</evidence>
<evidence type="ECO:0000256" key="3">
    <source>
        <dbReference type="ARBA" id="ARBA00022679"/>
    </source>
</evidence>
<comment type="catalytic activity">
    <reaction evidence="6">
        <text>a 2'-deoxyadenosine in DNA + S-adenosyl-L-methionine = an N(6)-methyl-2'-deoxyadenosine in DNA + S-adenosyl-L-homocysteine + H(+)</text>
        <dbReference type="Rhea" id="RHEA:15197"/>
        <dbReference type="Rhea" id="RHEA-COMP:12418"/>
        <dbReference type="Rhea" id="RHEA-COMP:12419"/>
        <dbReference type="ChEBI" id="CHEBI:15378"/>
        <dbReference type="ChEBI" id="CHEBI:57856"/>
        <dbReference type="ChEBI" id="CHEBI:59789"/>
        <dbReference type="ChEBI" id="CHEBI:90615"/>
        <dbReference type="ChEBI" id="CHEBI:90616"/>
        <dbReference type="EC" id="2.1.1.72"/>
    </reaction>
</comment>
<reference evidence="8 9" key="2">
    <citation type="journal article" date="2014" name="PLoS Genet.">
        <title>Phylogenetically driven sequencing of extremely halophilic archaea reveals strategies for static and dynamic osmo-response.</title>
        <authorList>
            <person name="Becker E.A."/>
            <person name="Seitzer P.M."/>
            <person name="Tritt A."/>
            <person name="Larsen D."/>
            <person name="Krusor M."/>
            <person name="Yao A.I."/>
            <person name="Wu D."/>
            <person name="Madern D."/>
            <person name="Eisen J.A."/>
            <person name="Darling A.E."/>
            <person name="Facciotti M.T."/>
        </authorList>
    </citation>
    <scope>NUCLEOTIDE SEQUENCE [LARGE SCALE GENOMIC DNA]</scope>
    <source>
        <strain evidence="9">ATCC 29605 / DSM 3757 / JCM 8879 / NBRC 14742 / NCIMB 2012 / VKM B-1768 / DS2</strain>
    </source>
</reference>
<evidence type="ECO:0000256" key="2">
    <source>
        <dbReference type="ARBA" id="ARBA00022603"/>
    </source>
</evidence>
<dbReference type="InterPro" id="IPR003356">
    <property type="entry name" value="DNA_methylase_A-5"/>
</dbReference>
<dbReference type="Proteomes" id="UP000011532">
    <property type="component" value="Unassembled WGS sequence"/>
</dbReference>
<dbReference type="GO" id="GO:0009307">
    <property type="term" value="P:DNA restriction-modification system"/>
    <property type="evidence" value="ECO:0007669"/>
    <property type="project" value="UniProtKB-KW"/>
</dbReference>